<proteinExistence type="predicted"/>
<gene>
    <name evidence="3" type="ORF">AVW11_03845</name>
</gene>
<dbReference type="Pfam" id="PF24623">
    <property type="entry name" value="Phage_zn_bind_8"/>
    <property type="match status" value="1"/>
</dbReference>
<feature type="region of interest" description="Disordered" evidence="1">
    <location>
        <begin position="173"/>
        <end position="216"/>
    </location>
</feature>
<comment type="caution">
    <text evidence="3">The sequence shown here is derived from an EMBL/GenBank/DDBJ whole genome shotgun (WGS) entry which is preliminary data.</text>
</comment>
<feature type="region of interest" description="Disordered" evidence="1">
    <location>
        <begin position="225"/>
        <end position="244"/>
    </location>
</feature>
<keyword evidence="4" id="KW-1185">Reference proteome</keyword>
<dbReference type="EMBL" id="MQUR01000005">
    <property type="protein sequence ID" value="OLZ72535.1"/>
    <property type="molecule type" value="Genomic_DNA"/>
</dbReference>
<dbReference type="InterPro" id="IPR056911">
    <property type="entry name" value="Phage_Znf_bind_put"/>
</dbReference>
<evidence type="ECO:0000256" key="1">
    <source>
        <dbReference type="SAM" id="MobiDB-lite"/>
    </source>
</evidence>
<organism evidence="3 4">
    <name type="scientific">Streptomyces amritsarensis</name>
    <dbReference type="NCBI Taxonomy" id="681158"/>
    <lineage>
        <taxon>Bacteria</taxon>
        <taxon>Bacillati</taxon>
        <taxon>Actinomycetota</taxon>
        <taxon>Actinomycetes</taxon>
        <taxon>Kitasatosporales</taxon>
        <taxon>Streptomycetaceae</taxon>
        <taxon>Streptomyces</taxon>
    </lineage>
</organism>
<name>A0ABX3GBT8_9ACTN</name>
<reference evidence="3 4" key="1">
    <citation type="submission" date="2016-01" db="EMBL/GenBank/DDBJ databases">
        <title>Streptomyces amritsarensis strain MTCC 11845 genome sequencing and assembly.</title>
        <authorList>
            <person name="Sharma D."/>
            <person name="Nair G.R."/>
            <person name="Kaur G."/>
            <person name="Manhas R.K."/>
            <person name="Mayilraj S."/>
        </authorList>
    </citation>
    <scope>NUCLEOTIDE SEQUENCE [LARGE SCALE GENOMIC DNA]</scope>
    <source>
        <strain evidence="3 4">MTCC 11845</strain>
    </source>
</reference>
<dbReference type="RefSeq" id="WP_076043208.1">
    <property type="nucleotide sequence ID" value="NZ_MQUR01000005.1"/>
</dbReference>
<dbReference type="Proteomes" id="UP000187151">
    <property type="component" value="Unassembled WGS sequence"/>
</dbReference>
<evidence type="ECO:0000259" key="2">
    <source>
        <dbReference type="Pfam" id="PF24623"/>
    </source>
</evidence>
<accession>A0ABX3GBT8</accession>
<feature type="compositionally biased region" description="Basic and acidic residues" evidence="1">
    <location>
        <begin position="204"/>
        <end position="215"/>
    </location>
</feature>
<evidence type="ECO:0000313" key="3">
    <source>
        <dbReference type="EMBL" id="OLZ72535.1"/>
    </source>
</evidence>
<protein>
    <recommendedName>
        <fullName evidence="2">DNA-binding phage zinc finger domain-containing protein</fullName>
    </recommendedName>
</protein>
<sequence length="244" mass="26754">MNRSEAALLLGHCAAFDNRTVGKADATAWAAALGDIPYDDDARNAVARFYGTAPRKEGEKLWIQPHHVRAVRRTIRSERLENFLYEPAGDETPAQYLLRLRDQQDAIASGRVPQPARQAIKGGPHLSVLLAIEGARIGNPDEDQAVAAVRRAGPLGIVCPQCDAAIGRPCRMAGGTEKQPLGKPRKNPHPDRIAAATGKPYPTAEERRQQEERTRQMSIAALARLQADNELHDDELIEPERQAS</sequence>
<feature type="domain" description="DNA-binding phage zinc finger" evidence="2">
    <location>
        <begin position="148"/>
        <end position="206"/>
    </location>
</feature>
<evidence type="ECO:0000313" key="4">
    <source>
        <dbReference type="Proteomes" id="UP000187151"/>
    </source>
</evidence>